<dbReference type="RefSeq" id="XP_020125083.1">
    <property type="nucleotide sequence ID" value="XM_020270254.1"/>
</dbReference>
<dbReference type="STRING" id="236234.A0A1J9RJX4"/>
<evidence type="ECO:0000313" key="3">
    <source>
        <dbReference type="EMBL" id="OJD28823.1"/>
    </source>
</evidence>
<evidence type="ECO:0000256" key="1">
    <source>
        <dbReference type="SAM" id="MobiDB-lite"/>
    </source>
</evidence>
<organism evidence="3 4">
    <name type="scientific">Diplodia corticola</name>
    <dbReference type="NCBI Taxonomy" id="236234"/>
    <lineage>
        <taxon>Eukaryota</taxon>
        <taxon>Fungi</taxon>
        <taxon>Dikarya</taxon>
        <taxon>Ascomycota</taxon>
        <taxon>Pezizomycotina</taxon>
        <taxon>Dothideomycetes</taxon>
        <taxon>Dothideomycetes incertae sedis</taxon>
        <taxon>Botryosphaeriales</taxon>
        <taxon>Botryosphaeriaceae</taxon>
        <taxon>Diplodia</taxon>
    </lineage>
</organism>
<dbReference type="InterPro" id="IPR029063">
    <property type="entry name" value="SAM-dependent_MTases_sf"/>
</dbReference>
<reference evidence="3 4" key="1">
    <citation type="submission" date="2016-10" db="EMBL/GenBank/DDBJ databases">
        <title>Proteomics and genomics reveal pathogen-plant mechanisms compatible with a hemibiotrophic lifestyle of Diplodia corticola.</title>
        <authorList>
            <person name="Fernandes I."/>
            <person name="De Jonge R."/>
            <person name="Van De Peer Y."/>
            <person name="Devreese B."/>
            <person name="Alves A."/>
            <person name="Esteves A.C."/>
        </authorList>
    </citation>
    <scope>NUCLEOTIDE SEQUENCE [LARGE SCALE GENOMIC DNA]</scope>
    <source>
        <strain evidence="3 4">CBS 112549</strain>
    </source>
</reference>
<dbReference type="Gene3D" id="3.40.50.150">
    <property type="entry name" value="Vaccinia Virus protein VP39"/>
    <property type="match status" value="1"/>
</dbReference>
<dbReference type="CDD" id="cd02440">
    <property type="entry name" value="AdoMet_MTases"/>
    <property type="match status" value="1"/>
</dbReference>
<feature type="region of interest" description="Disordered" evidence="1">
    <location>
        <begin position="1"/>
        <end position="56"/>
    </location>
</feature>
<dbReference type="GO" id="GO:0032259">
    <property type="term" value="P:methylation"/>
    <property type="evidence" value="ECO:0007669"/>
    <property type="project" value="UniProtKB-KW"/>
</dbReference>
<keyword evidence="3" id="KW-0808">Transferase</keyword>
<dbReference type="AlphaFoldDB" id="A0A1J9RJX4"/>
<accession>A0A1J9RJX4</accession>
<feature type="compositionally biased region" description="Pro residues" evidence="1">
    <location>
        <begin position="38"/>
        <end position="51"/>
    </location>
</feature>
<dbReference type="GeneID" id="31010513"/>
<dbReference type="InterPro" id="IPR051052">
    <property type="entry name" value="Diverse_substrate_MTase"/>
</dbReference>
<evidence type="ECO:0000313" key="4">
    <source>
        <dbReference type="Proteomes" id="UP000183809"/>
    </source>
</evidence>
<gene>
    <name evidence="3" type="ORF">BKCO1_10900015</name>
</gene>
<comment type="caution">
    <text evidence="3">The sequence shown here is derived from an EMBL/GenBank/DDBJ whole genome shotgun (WGS) entry which is preliminary data.</text>
</comment>
<dbReference type="PANTHER" id="PTHR44942:SF10">
    <property type="entry name" value="METHYLTRANSFERASE TYPE 11 DOMAIN-CONTAINING PROTEIN"/>
    <property type="match status" value="1"/>
</dbReference>
<feature type="domain" description="Methyltransferase type 12" evidence="2">
    <location>
        <begin position="81"/>
        <end position="182"/>
    </location>
</feature>
<dbReference type="Proteomes" id="UP000183809">
    <property type="component" value="Unassembled WGS sequence"/>
</dbReference>
<evidence type="ECO:0000259" key="2">
    <source>
        <dbReference type="Pfam" id="PF08242"/>
    </source>
</evidence>
<proteinExistence type="predicted"/>
<dbReference type="InterPro" id="IPR013217">
    <property type="entry name" value="Methyltransf_12"/>
</dbReference>
<feature type="compositionally biased region" description="Pro residues" evidence="1">
    <location>
        <begin position="1"/>
        <end position="29"/>
    </location>
</feature>
<dbReference type="PANTHER" id="PTHR44942">
    <property type="entry name" value="METHYLTRANSF_11 DOMAIN-CONTAINING PROTEIN"/>
    <property type="match status" value="1"/>
</dbReference>
<name>A0A1J9RJX4_9PEZI</name>
<dbReference type="EMBL" id="MNUE01000109">
    <property type="protein sequence ID" value="OJD28823.1"/>
    <property type="molecule type" value="Genomic_DNA"/>
</dbReference>
<protein>
    <submittedName>
        <fullName evidence="3">Methyltransferase domain-containing protein</fullName>
    </submittedName>
</protein>
<dbReference type="SUPFAM" id="SSF53335">
    <property type="entry name" value="S-adenosyl-L-methionine-dependent methyltransferases"/>
    <property type="match status" value="1"/>
</dbReference>
<dbReference type="Pfam" id="PF08242">
    <property type="entry name" value="Methyltransf_12"/>
    <property type="match status" value="1"/>
</dbReference>
<keyword evidence="4" id="KW-1185">Reference proteome</keyword>
<dbReference type="OrthoDB" id="10027013at2759"/>
<sequence>MSQQPSPPRDGSPSVNTPPTPPVNTPPTPTDDNRLPPLWHPTSPPPPPPASAPSSPTYPRALYDFITTTHARTGGALGSLLDVGCGGAGEVLEALAPRFEQALGVGKGFEYDAAGTRLADAEVRTRTGRAVRRKCGLPDRLVADAGDGVGEWDLVVVADLVHRLYMRRFWRQARRLLKPGGSVAIFAKCRYVFHPSMPEAERLQNIYDEFLDHTVSYWEPFNYKATREFYRDFTLPWSRGVGASQYFPEELFERHTWNVKGALDGEGGEDFFGGSQTLTYRQLEELVENTDPVRRMRKARADLEGTPRDPVKNLIFALKAVTGAGAELRVGAGYCLLFFKRK</sequence>
<keyword evidence="3" id="KW-0489">Methyltransferase</keyword>
<dbReference type="GO" id="GO:0008168">
    <property type="term" value="F:methyltransferase activity"/>
    <property type="evidence" value="ECO:0007669"/>
    <property type="project" value="UniProtKB-KW"/>
</dbReference>